<dbReference type="EMBL" id="VSSQ01066698">
    <property type="protein sequence ID" value="MPN19189.1"/>
    <property type="molecule type" value="Genomic_DNA"/>
</dbReference>
<organism evidence="1">
    <name type="scientific">bioreactor metagenome</name>
    <dbReference type="NCBI Taxonomy" id="1076179"/>
    <lineage>
        <taxon>unclassified sequences</taxon>
        <taxon>metagenomes</taxon>
        <taxon>ecological metagenomes</taxon>
    </lineage>
</organism>
<proteinExistence type="predicted"/>
<evidence type="ECO:0000313" key="1">
    <source>
        <dbReference type="EMBL" id="MPN19189.1"/>
    </source>
</evidence>
<sequence>MYRVPRPERFSLQDQPVQKFNRQGFAALAQIAFHLLPASRFNQGIMASADCLQLLKPLPDALIVPVYVLKKAKQRHALGVIEQGIVELRENIAHGEGRADVMIPLQLLIRRVVRQLAQVFQPPQAALDEIIPR</sequence>
<protein>
    <submittedName>
        <fullName evidence="1">Uncharacterized protein</fullName>
    </submittedName>
</protein>
<gene>
    <name evidence="1" type="ORF">SDC9_166555</name>
</gene>
<accession>A0A645FZY7</accession>
<reference evidence="1" key="1">
    <citation type="submission" date="2019-08" db="EMBL/GenBank/DDBJ databases">
        <authorList>
            <person name="Kucharzyk K."/>
            <person name="Murdoch R.W."/>
            <person name="Higgins S."/>
            <person name="Loffler F."/>
        </authorList>
    </citation>
    <scope>NUCLEOTIDE SEQUENCE</scope>
</reference>
<comment type="caution">
    <text evidence="1">The sequence shown here is derived from an EMBL/GenBank/DDBJ whole genome shotgun (WGS) entry which is preliminary data.</text>
</comment>
<dbReference type="AlphaFoldDB" id="A0A645FZY7"/>
<name>A0A645FZY7_9ZZZZ</name>